<proteinExistence type="predicted"/>
<dbReference type="RefSeq" id="XP_007679501.1">
    <property type="nucleotide sequence ID" value="XM_007681311.1"/>
</dbReference>
<sequence>MAVNRWTCDLCSELINDQEPRIRCLECAPEAGFDSCAKCYVQGYTAGDHKVTHRQEIFRARGYKCAAPVLPGRLETPPHLMCTTSEYAAHQYFGSLVTPDWQPTQMLQRIASAIFNYADASIEPKHAGALHPEKFYLCMDILGGAPLDNMHKRAGRLASNILTRTYELWGQDFTLDNSTSPATALLTRNGFTTELALTVAMDPDACYTHLNQAIAWLSSSEASSTNAPLLDPATNLPFRHQHVPRACFPVSCNTAVKARSEQINKILVDEIAQGKLILNQQAWQQKHPSQQAAASTEAMTPQQALDMQAKMTALQNDFTLKSNMIAMVGRARMQAIENANIWSTVRYR</sequence>
<dbReference type="GO" id="GO:0008270">
    <property type="term" value="F:zinc ion binding"/>
    <property type="evidence" value="ECO:0007669"/>
    <property type="project" value="UniProtKB-KW"/>
</dbReference>
<dbReference type="eggNOG" id="ENOG502T42S">
    <property type="taxonomic scope" value="Eukaryota"/>
</dbReference>
<dbReference type="InterPro" id="IPR055936">
    <property type="entry name" value="DUF7514"/>
</dbReference>
<dbReference type="EMBL" id="KB445560">
    <property type="protein sequence ID" value="EMC93273.1"/>
    <property type="molecule type" value="Genomic_DNA"/>
</dbReference>
<keyword evidence="2" id="KW-0863">Zinc-finger</keyword>
<keyword evidence="1" id="KW-0479">Metal-binding</keyword>
<dbReference type="KEGG" id="bcom:BAUCODRAFT_234786"/>
<gene>
    <name evidence="6" type="ORF">BAUCODRAFT_234786</name>
</gene>
<dbReference type="HOGENOM" id="CLU_796897_0_0_1"/>
<evidence type="ECO:0000256" key="1">
    <source>
        <dbReference type="ARBA" id="ARBA00022723"/>
    </source>
</evidence>
<evidence type="ECO:0000256" key="2">
    <source>
        <dbReference type="ARBA" id="ARBA00022771"/>
    </source>
</evidence>
<feature type="domain" description="ZZ-type" evidence="5">
    <location>
        <begin position="8"/>
        <end position="57"/>
    </location>
</feature>
<name>M2MP75_BAUPA</name>
<dbReference type="SUPFAM" id="SSF57850">
    <property type="entry name" value="RING/U-box"/>
    <property type="match status" value="1"/>
</dbReference>
<dbReference type="AlphaFoldDB" id="M2MP75"/>
<evidence type="ECO:0000259" key="5">
    <source>
        <dbReference type="Pfam" id="PF25299"/>
    </source>
</evidence>
<keyword evidence="7" id="KW-1185">Reference proteome</keyword>
<evidence type="ECO:0000256" key="3">
    <source>
        <dbReference type="ARBA" id="ARBA00022833"/>
    </source>
</evidence>
<evidence type="ECO:0000259" key="4">
    <source>
        <dbReference type="Pfam" id="PF24355"/>
    </source>
</evidence>
<feature type="domain" description="DUF7514" evidence="4">
    <location>
        <begin position="94"/>
        <end position="263"/>
    </location>
</feature>
<evidence type="ECO:0008006" key="8">
    <source>
        <dbReference type="Google" id="ProtNLM"/>
    </source>
</evidence>
<accession>M2MP75</accession>
<reference evidence="6 7" key="1">
    <citation type="journal article" date="2012" name="PLoS Pathog.">
        <title>Diverse lifestyles and strategies of plant pathogenesis encoded in the genomes of eighteen Dothideomycetes fungi.</title>
        <authorList>
            <person name="Ohm R.A."/>
            <person name="Feau N."/>
            <person name="Henrissat B."/>
            <person name="Schoch C.L."/>
            <person name="Horwitz B.A."/>
            <person name="Barry K.W."/>
            <person name="Condon B.J."/>
            <person name="Copeland A.C."/>
            <person name="Dhillon B."/>
            <person name="Glaser F."/>
            <person name="Hesse C.N."/>
            <person name="Kosti I."/>
            <person name="LaButti K."/>
            <person name="Lindquist E.A."/>
            <person name="Lucas S."/>
            <person name="Salamov A.A."/>
            <person name="Bradshaw R.E."/>
            <person name="Ciuffetti L."/>
            <person name="Hamelin R.C."/>
            <person name="Kema G.H.J."/>
            <person name="Lawrence C."/>
            <person name="Scott J.A."/>
            <person name="Spatafora J.W."/>
            <person name="Turgeon B.G."/>
            <person name="de Wit P.J.G.M."/>
            <person name="Zhong S."/>
            <person name="Goodwin S.B."/>
            <person name="Grigoriev I.V."/>
        </authorList>
    </citation>
    <scope>NUCLEOTIDE SEQUENCE [LARGE SCALE GENOMIC DNA]</scope>
    <source>
        <strain evidence="6 7">UAMH 10762</strain>
    </source>
</reference>
<dbReference type="Gene3D" id="3.30.60.90">
    <property type="match status" value="1"/>
</dbReference>
<dbReference type="InterPro" id="IPR043145">
    <property type="entry name" value="Znf_ZZ_sf"/>
</dbReference>
<protein>
    <recommendedName>
        <fullName evidence="8">ZZ-type domain-containing protein</fullName>
    </recommendedName>
</protein>
<keyword evidence="3" id="KW-0862">Zinc</keyword>
<evidence type="ECO:0000313" key="6">
    <source>
        <dbReference type="EMBL" id="EMC93273.1"/>
    </source>
</evidence>
<organism evidence="6 7">
    <name type="scientific">Baudoinia panamericana (strain UAMH 10762)</name>
    <name type="common">Angels' share fungus</name>
    <name type="synonym">Baudoinia compniacensis (strain UAMH 10762)</name>
    <dbReference type="NCBI Taxonomy" id="717646"/>
    <lineage>
        <taxon>Eukaryota</taxon>
        <taxon>Fungi</taxon>
        <taxon>Dikarya</taxon>
        <taxon>Ascomycota</taxon>
        <taxon>Pezizomycotina</taxon>
        <taxon>Dothideomycetes</taxon>
        <taxon>Dothideomycetidae</taxon>
        <taxon>Mycosphaerellales</taxon>
        <taxon>Teratosphaeriaceae</taxon>
        <taxon>Baudoinia</taxon>
    </lineage>
</organism>
<dbReference type="Proteomes" id="UP000011761">
    <property type="component" value="Unassembled WGS sequence"/>
</dbReference>
<dbReference type="Pfam" id="PF24355">
    <property type="entry name" value="DUF7514"/>
    <property type="match status" value="1"/>
</dbReference>
<dbReference type="InterPro" id="IPR000433">
    <property type="entry name" value="Znf_ZZ"/>
</dbReference>
<dbReference type="Pfam" id="PF25299">
    <property type="entry name" value="ZZ_ADA2"/>
    <property type="match status" value="1"/>
</dbReference>
<evidence type="ECO:0000313" key="7">
    <source>
        <dbReference type="Proteomes" id="UP000011761"/>
    </source>
</evidence>
<dbReference type="GeneID" id="19110035"/>